<keyword evidence="1" id="KW-0472">Membrane</keyword>
<dbReference type="EMBL" id="CP031517">
    <property type="protein sequence ID" value="QOS38923.1"/>
    <property type="molecule type" value="Genomic_DNA"/>
</dbReference>
<feature type="transmembrane region" description="Helical" evidence="1">
    <location>
        <begin position="139"/>
        <end position="157"/>
    </location>
</feature>
<feature type="transmembrane region" description="Helical" evidence="1">
    <location>
        <begin position="164"/>
        <end position="182"/>
    </location>
</feature>
<dbReference type="PANTHER" id="PTHR45228">
    <property type="entry name" value="CYCLIC DI-GMP PHOSPHODIESTERASE TM_0186-RELATED"/>
    <property type="match status" value="1"/>
</dbReference>
<dbReference type="KEGG" id="trc:DYE49_00010"/>
<dbReference type="InterPro" id="IPR037522">
    <property type="entry name" value="HD_GYP_dom"/>
</dbReference>
<feature type="transmembrane region" description="Helical" evidence="1">
    <location>
        <begin position="88"/>
        <end position="109"/>
    </location>
</feature>
<protein>
    <submittedName>
        <fullName evidence="3">HD domain-containing protein</fullName>
    </submittedName>
</protein>
<dbReference type="SMART" id="SM00471">
    <property type="entry name" value="HDc"/>
    <property type="match status" value="1"/>
</dbReference>
<dbReference type="Gene3D" id="1.10.3210.10">
    <property type="entry name" value="Hypothetical protein af1432"/>
    <property type="match status" value="1"/>
</dbReference>
<evidence type="ECO:0000256" key="1">
    <source>
        <dbReference type="SAM" id="Phobius"/>
    </source>
</evidence>
<dbReference type="PANTHER" id="PTHR45228:SF5">
    <property type="entry name" value="CYCLIC DI-GMP PHOSPHODIESTERASE VC_1348-RELATED"/>
    <property type="match status" value="1"/>
</dbReference>
<dbReference type="CDD" id="cd00077">
    <property type="entry name" value="HDc"/>
    <property type="match status" value="1"/>
</dbReference>
<proteinExistence type="predicted"/>
<dbReference type="SUPFAM" id="SSF109604">
    <property type="entry name" value="HD-domain/PDEase-like"/>
    <property type="match status" value="1"/>
</dbReference>
<accession>A0A7M1XHX9</accession>
<evidence type="ECO:0000259" key="2">
    <source>
        <dbReference type="PROSITE" id="PS51832"/>
    </source>
</evidence>
<feature type="transmembrane region" description="Helical" evidence="1">
    <location>
        <begin position="33"/>
        <end position="53"/>
    </location>
</feature>
<gene>
    <name evidence="3" type="ORF">DYE49_00010</name>
</gene>
<dbReference type="PROSITE" id="PS51832">
    <property type="entry name" value="HD_GYP"/>
    <property type="match status" value="1"/>
</dbReference>
<feature type="transmembrane region" description="Helical" evidence="1">
    <location>
        <begin position="62"/>
        <end position="82"/>
    </location>
</feature>
<reference evidence="3 4" key="1">
    <citation type="submission" date="2018-08" db="EMBL/GenBank/DDBJ databases">
        <title>The first complete genome of Treponema rectale (CHPAT), a commensal spirochete of the bovine rectum.</title>
        <authorList>
            <person name="Staton G.J."/>
            <person name="Clegg S.R."/>
            <person name="Carter S.D."/>
            <person name="Radford A.D."/>
            <person name="Darby A."/>
            <person name="Hall N."/>
            <person name="Birtles R.J."/>
            <person name="Evans N.J."/>
        </authorList>
    </citation>
    <scope>NUCLEOTIDE SEQUENCE [LARGE SCALE GENOMIC DNA]</scope>
    <source>
        <strain evidence="3 4">CHPA</strain>
    </source>
</reference>
<keyword evidence="1" id="KW-0812">Transmembrane</keyword>
<dbReference type="InterPro" id="IPR052020">
    <property type="entry name" value="Cyclic_di-GMP/3'3'-cGAMP_PDE"/>
</dbReference>
<sequence length="430" mass="49042">MPNIYNELFYSGLSKEDFKRVSKPVAEVNRKSLMFFSIVSGVFWIAGLIIYLLQDTYIQCRYVYICAFIISMITLLLSTTLVKRYPRLLFPTLMLFNASLYAAGIGMAICQPDIRTVLMIAIVIIVPSGFIQRTIVNNILQILSILVLAILGHFYLVDEVYSFSLMNVTIFAIAGLVIGHIINKSRYQRYVYADSAEKLVVMQKNYNDDLQKEVEIKTERILALHNQLILGIAMMIEGRDNSTGGHIRRTSKAIEILIEEIRKDDDFGLSDEFCNNLIKAAPMHDLGKITISDAILCKPGKFTPEEYEIMKTHAAQGAKILHNILAESEDVKFRELAENVAHYHHEHFDGTGYPCGLKGEEIPLEARIMAVVDVYDALVSKRTYKERYSFDKANEIIVSLMGSQFDPRLNKYYQKARAKLESYYLSEMMD</sequence>
<organism evidence="3 4">
    <name type="scientific">Treponema rectale</name>
    <dbReference type="NCBI Taxonomy" id="744512"/>
    <lineage>
        <taxon>Bacteria</taxon>
        <taxon>Pseudomonadati</taxon>
        <taxon>Spirochaetota</taxon>
        <taxon>Spirochaetia</taxon>
        <taxon>Spirochaetales</taxon>
        <taxon>Treponemataceae</taxon>
        <taxon>Treponema</taxon>
    </lineage>
</organism>
<evidence type="ECO:0000313" key="3">
    <source>
        <dbReference type="EMBL" id="QOS38923.1"/>
    </source>
</evidence>
<dbReference type="InterPro" id="IPR003607">
    <property type="entry name" value="HD/PDEase_dom"/>
</dbReference>
<dbReference type="AlphaFoldDB" id="A0A7M1XHX9"/>
<feature type="domain" description="HD-GYP" evidence="2">
    <location>
        <begin position="221"/>
        <end position="429"/>
    </location>
</feature>
<evidence type="ECO:0000313" key="4">
    <source>
        <dbReference type="Proteomes" id="UP000593591"/>
    </source>
</evidence>
<keyword evidence="1" id="KW-1133">Transmembrane helix</keyword>
<name>A0A7M1XHX9_9SPIR</name>
<dbReference type="Proteomes" id="UP000593591">
    <property type="component" value="Chromosome"/>
</dbReference>
<dbReference type="Pfam" id="PF13487">
    <property type="entry name" value="HD_5"/>
    <property type="match status" value="1"/>
</dbReference>
<feature type="transmembrane region" description="Helical" evidence="1">
    <location>
        <begin position="116"/>
        <end position="133"/>
    </location>
</feature>